<organism evidence="1 2">
    <name type="scientific">Blautia intestinihominis</name>
    <dbReference type="NCBI Taxonomy" id="3133152"/>
    <lineage>
        <taxon>Bacteria</taxon>
        <taxon>Bacillati</taxon>
        <taxon>Bacillota</taxon>
        <taxon>Clostridia</taxon>
        <taxon>Lachnospirales</taxon>
        <taxon>Lachnospiraceae</taxon>
        <taxon>Blautia</taxon>
    </lineage>
</organism>
<name>A0ABV1AN74_9FIRM</name>
<dbReference type="EMBL" id="JBBMEI010000044">
    <property type="protein sequence ID" value="MEQ2359237.1"/>
    <property type="molecule type" value="Genomic_DNA"/>
</dbReference>
<evidence type="ECO:0008006" key="3">
    <source>
        <dbReference type="Google" id="ProtNLM"/>
    </source>
</evidence>
<sequence>MRKREKENLRIQLGERFYDYVEKCREFLGWNQKKICEEIANSMNGEETDSRKKIKANTIYQYKQKGVSGKQAENLLNACIEFHITYHVPRIELSQFVTEYKEIARKLLKREVNINTSGLPYVVEYSHELSEEEKEEWDRVVCPDKLRKKLDDFFKKESKCMIIQGTRKSGITVSVEKYLLDKQKGQETIIIPYIYDIEQMEYSDTMEQQLRKDLQGDYVVIRIGYGKFDHYDFLKNAKAKILILSHSMAGIDASAEAETLVFNDLTNNMQCTRQMLEEYVPELDKILNKENSETKETMEIALNKFHNITGGIPIAVKKIGELIWKLYHVDGIGMEQILKETLWKNEKGKETYQYLWNELMEDMWNRIGETERKVLERIACIATSVSKKMMWSLNNMNPDGNIMDNMLHNLFLMEGGKSRNSDAPYPGVRLFPLMRNLILYKLSTDVAIDEEKFYKETMERAIRYLEEALDSNEMAGIYKGKMCFLDREGEFQVVKSILEFCCEHNIEKYMMLTMKLEPYFSLRGKDGKYVREIYENRLKVARDNNFNRDVLTSYGYIINQRILRGENNLAENDFHVSLAYVNRYKLKEVLSPAYLLMKVKYNIYIGQDYGMAEKILQQIPKVILSNLQKAEAEFYSWICQWKLSQEIDIEKLKNKIDIYLTEGDVDNNIIEIQYGLVLAELCIEQYLKDTHTDAELGAAESVLRKVEDYINACRYPVAFQQSCYYFNRACIAKIQEEERKFNGVCIAEIQKEEWRLFMNKAQRAYNRTDRGIWKKQKEEYLNNIEKIIGEKWKNMGNN</sequence>
<comment type="caution">
    <text evidence="1">The sequence shown here is derived from an EMBL/GenBank/DDBJ whole genome shotgun (WGS) entry which is preliminary data.</text>
</comment>
<dbReference type="Proteomes" id="UP001446032">
    <property type="component" value="Unassembled WGS sequence"/>
</dbReference>
<accession>A0ABV1AN74</accession>
<gene>
    <name evidence="1" type="ORF">WMO75_13050</name>
</gene>
<dbReference type="RefSeq" id="WP_349078186.1">
    <property type="nucleotide sequence ID" value="NZ_JBBMEI010000044.1"/>
</dbReference>
<keyword evidence="2" id="KW-1185">Reference proteome</keyword>
<evidence type="ECO:0000313" key="2">
    <source>
        <dbReference type="Proteomes" id="UP001446032"/>
    </source>
</evidence>
<reference evidence="1 2" key="1">
    <citation type="submission" date="2024-03" db="EMBL/GenBank/DDBJ databases">
        <title>Human intestinal bacterial collection.</title>
        <authorList>
            <person name="Pauvert C."/>
            <person name="Hitch T.C.A."/>
            <person name="Clavel T."/>
        </authorList>
    </citation>
    <scope>NUCLEOTIDE SEQUENCE [LARGE SCALE GENOMIC DNA]</scope>
    <source>
        <strain evidence="1 2">CLA-AA-H95</strain>
    </source>
</reference>
<proteinExistence type="predicted"/>
<protein>
    <recommendedName>
        <fullName evidence="3">XRE family transcriptional regulator</fullName>
    </recommendedName>
</protein>
<evidence type="ECO:0000313" key="1">
    <source>
        <dbReference type="EMBL" id="MEQ2359237.1"/>
    </source>
</evidence>